<organism evidence="2">
    <name type="scientific">Fundidesulfovibrio putealis</name>
    <dbReference type="NCBI Taxonomy" id="270496"/>
    <lineage>
        <taxon>Bacteria</taxon>
        <taxon>Pseudomonadati</taxon>
        <taxon>Thermodesulfobacteriota</taxon>
        <taxon>Desulfovibrionia</taxon>
        <taxon>Desulfovibrionales</taxon>
        <taxon>Desulfovibrionaceae</taxon>
        <taxon>Fundidesulfovibrio</taxon>
    </lineage>
</organism>
<dbReference type="SUPFAM" id="SSF82185">
    <property type="entry name" value="Histone H3 K4-specific methyltransferase SET7/9 N-terminal domain"/>
    <property type="match status" value="1"/>
</dbReference>
<proteinExistence type="predicted"/>
<dbReference type="InterPro" id="IPR011652">
    <property type="entry name" value="MORN_2"/>
</dbReference>
<evidence type="ECO:0008006" key="3">
    <source>
        <dbReference type="Google" id="ProtNLM"/>
    </source>
</evidence>
<feature type="signal peptide" evidence="1">
    <location>
        <begin position="1"/>
        <end position="24"/>
    </location>
</feature>
<reference evidence="2" key="1">
    <citation type="journal article" date="2020" name="mSystems">
        <title>Genome- and Community-Level Interaction Insights into Carbon Utilization and Element Cycling Functions of Hydrothermarchaeota in Hydrothermal Sediment.</title>
        <authorList>
            <person name="Zhou Z."/>
            <person name="Liu Y."/>
            <person name="Xu W."/>
            <person name="Pan J."/>
            <person name="Luo Z.H."/>
            <person name="Li M."/>
        </authorList>
    </citation>
    <scope>NUCLEOTIDE SEQUENCE [LARGE SCALE GENOMIC DNA]</scope>
    <source>
        <strain evidence="2">SpSt-413</strain>
    </source>
</reference>
<evidence type="ECO:0000313" key="2">
    <source>
        <dbReference type="EMBL" id="HGG92961.1"/>
    </source>
</evidence>
<sequence length="172" mass="19102">MPKLLALLLAAGVLAASLTALSQAAVSSEDMEERAGLLYKSGDSTPYTGAVRDLHQSGKPRLEAHYQAGKLTSSRIWYENGQLAEEVSVSQDTWTIRRFSENGRLEDEIVARFQGGRKVSEQSRMWHDNGKLRSEAGFQAGKLHGPLREYDPNGVLVRDEVYEQGKLVKKNK</sequence>
<feature type="chain" id="PRO_5028233866" description="Toxin-antitoxin system YwqK family antitoxin" evidence="1">
    <location>
        <begin position="25"/>
        <end position="172"/>
    </location>
</feature>
<dbReference type="Pfam" id="PF07661">
    <property type="entry name" value="MORN_2"/>
    <property type="match status" value="3"/>
</dbReference>
<dbReference type="AlphaFoldDB" id="A0A7C4AHK5"/>
<comment type="caution">
    <text evidence="2">The sequence shown here is derived from an EMBL/GenBank/DDBJ whole genome shotgun (WGS) entry which is preliminary data.</text>
</comment>
<dbReference type="Gene3D" id="3.90.930.1">
    <property type="match status" value="1"/>
</dbReference>
<evidence type="ECO:0000256" key="1">
    <source>
        <dbReference type="SAM" id="SignalP"/>
    </source>
</evidence>
<name>A0A7C4AHK5_9BACT</name>
<protein>
    <recommendedName>
        <fullName evidence="3">Toxin-antitoxin system YwqK family antitoxin</fullName>
    </recommendedName>
</protein>
<accession>A0A7C4AHK5</accession>
<gene>
    <name evidence="2" type="ORF">ENR59_08450</name>
</gene>
<dbReference type="EMBL" id="DSRP01000582">
    <property type="protein sequence ID" value="HGG92961.1"/>
    <property type="molecule type" value="Genomic_DNA"/>
</dbReference>
<keyword evidence="1" id="KW-0732">Signal</keyword>